<evidence type="ECO:0000256" key="1">
    <source>
        <dbReference type="SAM" id="MobiDB-lite"/>
    </source>
</evidence>
<gene>
    <name evidence="2" type="ORF">A3D04_04155</name>
</gene>
<dbReference type="AlphaFoldDB" id="A0A1F5G6H1"/>
<dbReference type="EMBL" id="MFBD01000047">
    <property type="protein sequence ID" value="OGD87483.1"/>
    <property type="molecule type" value="Genomic_DNA"/>
</dbReference>
<sequence length="111" mass="12462">MSEASEVQTQDREAADTESGLSDALEQTRSRWSVGLEDWHSRLLAFKDSRAQQDHGFLLNLHNTADARLWRRMAPVLIGGDRMLAALRNGLDAVGLVHRKMFSPKSKSTRS</sequence>
<proteinExistence type="predicted"/>
<dbReference type="Proteomes" id="UP000177369">
    <property type="component" value="Unassembled WGS sequence"/>
</dbReference>
<protein>
    <submittedName>
        <fullName evidence="2">Uncharacterized protein</fullName>
    </submittedName>
</protein>
<dbReference type="STRING" id="1797714.A3D04_04155"/>
<organism evidence="2 3">
    <name type="scientific">Candidatus Curtissbacteria bacterium RIFCSPHIGHO2_02_FULL_40_16b</name>
    <dbReference type="NCBI Taxonomy" id="1797714"/>
    <lineage>
        <taxon>Bacteria</taxon>
        <taxon>Candidatus Curtissiibacteriota</taxon>
    </lineage>
</organism>
<evidence type="ECO:0000313" key="2">
    <source>
        <dbReference type="EMBL" id="OGD87483.1"/>
    </source>
</evidence>
<accession>A0A1F5G6H1</accession>
<comment type="caution">
    <text evidence="2">The sequence shown here is derived from an EMBL/GenBank/DDBJ whole genome shotgun (WGS) entry which is preliminary data.</text>
</comment>
<evidence type="ECO:0000313" key="3">
    <source>
        <dbReference type="Proteomes" id="UP000177369"/>
    </source>
</evidence>
<reference evidence="2 3" key="1">
    <citation type="journal article" date="2016" name="Nat. Commun.">
        <title>Thousands of microbial genomes shed light on interconnected biogeochemical processes in an aquifer system.</title>
        <authorList>
            <person name="Anantharaman K."/>
            <person name="Brown C.T."/>
            <person name="Hug L.A."/>
            <person name="Sharon I."/>
            <person name="Castelle C.J."/>
            <person name="Probst A.J."/>
            <person name="Thomas B.C."/>
            <person name="Singh A."/>
            <person name="Wilkins M.J."/>
            <person name="Karaoz U."/>
            <person name="Brodie E.L."/>
            <person name="Williams K.H."/>
            <person name="Hubbard S.S."/>
            <person name="Banfield J.F."/>
        </authorList>
    </citation>
    <scope>NUCLEOTIDE SEQUENCE [LARGE SCALE GENOMIC DNA]</scope>
</reference>
<name>A0A1F5G6H1_9BACT</name>
<feature type="region of interest" description="Disordered" evidence="1">
    <location>
        <begin position="1"/>
        <end position="24"/>
    </location>
</feature>